<dbReference type="InterPro" id="IPR037518">
    <property type="entry name" value="MPN"/>
</dbReference>
<name>A0A7W5C7K4_9BACL</name>
<dbReference type="SUPFAM" id="SSF47781">
    <property type="entry name" value="RuvA domain 2-like"/>
    <property type="match status" value="1"/>
</dbReference>
<proteinExistence type="inferred from homology"/>
<dbReference type="CDD" id="cd08071">
    <property type="entry name" value="MPN_DUF2466"/>
    <property type="match status" value="1"/>
</dbReference>
<feature type="domain" description="MPN" evidence="7">
    <location>
        <begin position="80"/>
        <end position="202"/>
    </location>
</feature>
<keyword evidence="2" id="KW-0645">Protease</keyword>
<dbReference type="NCBIfam" id="NF000642">
    <property type="entry name" value="PRK00024.1"/>
    <property type="match status" value="1"/>
</dbReference>
<dbReference type="Gene3D" id="3.40.140.10">
    <property type="entry name" value="Cytidine Deaminase, domain 2"/>
    <property type="match status" value="1"/>
</dbReference>
<gene>
    <name evidence="8" type="ORF">FHS16_002517</name>
</gene>
<dbReference type="InterPro" id="IPR020891">
    <property type="entry name" value="UPF0758_CS"/>
</dbReference>
<dbReference type="GO" id="GO:0046872">
    <property type="term" value="F:metal ion binding"/>
    <property type="evidence" value="ECO:0007669"/>
    <property type="project" value="UniProtKB-KW"/>
</dbReference>
<evidence type="ECO:0000259" key="7">
    <source>
        <dbReference type="PROSITE" id="PS50249"/>
    </source>
</evidence>
<evidence type="ECO:0000313" key="8">
    <source>
        <dbReference type="EMBL" id="MBB3152467.1"/>
    </source>
</evidence>
<reference evidence="8 9" key="1">
    <citation type="submission" date="2020-08" db="EMBL/GenBank/DDBJ databases">
        <title>Genomic Encyclopedia of Type Strains, Phase III (KMG-III): the genomes of soil and plant-associated and newly described type strains.</title>
        <authorList>
            <person name="Whitman W."/>
        </authorList>
    </citation>
    <scope>NUCLEOTIDE SEQUENCE [LARGE SCALE GENOMIC DNA]</scope>
    <source>
        <strain evidence="8 9">CECT 8234</strain>
    </source>
</reference>
<protein>
    <submittedName>
        <fullName evidence="8">DNA repair protein RadC</fullName>
    </submittedName>
</protein>
<evidence type="ECO:0000256" key="2">
    <source>
        <dbReference type="ARBA" id="ARBA00022670"/>
    </source>
</evidence>
<dbReference type="PANTHER" id="PTHR30471">
    <property type="entry name" value="DNA REPAIR PROTEIN RADC"/>
    <property type="match status" value="1"/>
</dbReference>
<dbReference type="InterPro" id="IPR010994">
    <property type="entry name" value="RuvA_2-like"/>
</dbReference>
<dbReference type="NCBIfam" id="TIGR00608">
    <property type="entry name" value="radc"/>
    <property type="match status" value="1"/>
</dbReference>
<evidence type="ECO:0000256" key="4">
    <source>
        <dbReference type="ARBA" id="ARBA00022801"/>
    </source>
</evidence>
<sequence>MEKTQLELKSLLANSLREKQGSYIIEEIFTRFPTAEDLIEVTEQELITIKGIGQMKARQILASLKLAQTLSLSIKPPSFKISKPADVYKLVEPEFRYLKKEHFVCLFLNSKNLVIARENVSIGSLNASIVHPREVFRPAIKRSSASIICIHNHPSGIPEPSPEDVEVTRRLVEVGTIIGIDVLDHIIIGHSQYVSLKERGLM</sequence>
<keyword evidence="5" id="KW-0862">Zinc</keyword>
<dbReference type="PROSITE" id="PS01302">
    <property type="entry name" value="UPF0758"/>
    <property type="match status" value="1"/>
</dbReference>
<dbReference type="InterPro" id="IPR025657">
    <property type="entry name" value="RadC_JAB"/>
</dbReference>
<keyword evidence="4" id="KW-0378">Hydrolase</keyword>
<keyword evidence="3" id="KW-0479">Metal-binding</keyword>
<comment type="caution">
    <text evidence="8">The sequence shown here is derived from an EMBL/GenBank/DDBJ whole genome shotgun (WGS) entry which is preliminary data.</text>
</comment>
<dbReference type="PROSITE" id="PS50249">
    <property type="entry name" value="MPN"/>
    <property type="match status" value="1"/>
</dbReference>
<evidence type="ECO:0000256" key="3">
    <source>
        <dbReference type="ARBA" id="ARBA00022723"/>
    </source>
</evidence>
<dbReference type="EMBL" id="JACHXW010000006">
    <property type="protein sequence ID" value="MBB3152467.1"/>
    <property type="molecule type" value="Genomic_DNA"/>
</dbReference>
<dbReference type="Proteomes" id="UP000518605">
    <property type="component" value="Unassembled WGS sequence"/>
</dbReference>
<dbReference type="InterPro" id="IPR001405">
    <property type="entry name" value="UPF0758"/>
</dbReference>
<dbReference type="Gene3D" id="1.10.150.20">
    <property type="entry name" value="5' to 3' exonuclease, C-terminal subdomain"/>
    <property type="match status" value="1"/>
</dbReference>
<keyword evidence="9" id="KW-1185">Reference proteome</keyword>
<evidence type="ECO:0000256" key="1">
    <source>
        <dbReference type="ARBA" id="ARBA00010243"/>
    </source>
</evidence>
<dbReference type="GO" id="GO:0008237">
    <property type="term" value="F:metallopeptidase activity"/>
    <property type="evidence" value="ECO:0007669"/>
    <property type="project" value="UniProtKB-KW"/>
</dbReference>
<dbReference type="AlphaFoldDB" id="A0A7W5C7K4"/>
<comment type="similarity">
    <text evidence="1">Belongs to the UPF0758 family.</text>
</comment>
<dbReference type="GO" id="GO:0006508">
    <property type="term" value="P:proteolysis"/>
    <property type="evidence" value="ECO:0007669"/>
    <property type="project" value="UniProtKB-KW"/>
</dbReference>
<dbReference type="PANTHER" id="PTHR30471:SF3">
    <property type="entry name" value="UPF0758 PROTEIN YEES-RELATED"/>
    <property type="match status" value="1"/>
</dbReference>
<dbReference type="Pfam" id="PF04002">
    <property type="entry name" value="RadC"/>
    <property type="match status" value="1"/>
</dbReference>
<evidence type="ECO:0000256" key="6">
    <source>
        <dbReference type="ARBA" id="ARBA00023049"/>
    </source>
</evidence>
<organism evidence="8 9">
    <name type="scientific">Paenibacillus endophyticus</name>
    <dbReference type="NCBI Taxonomy" id="1294268"/>
    <lineage>
        <taxon>Bacteria</taxon>
        <taxon>Bacillati</taxon>
        <taxon>Bacillota</taxon>
        <taxon>Bacilli</taxon>
        <taxon>Bacillales</taxon>
        <taxon>Paenibacillaceae</taxon>
        <taxon>Paenibacillus</taxon>
    </lineage>
</organism>
<evidence type="ECO:0000313" key="9">
    <source>
        <dbReference type="Proteomes" id="UP000518605"/>
    </source>
</evidence>
<dbReference type="RefSeq" id="WP_183562437.1">
    <property type="nucleotide sequence ID" value="NZ_CBCSLB010000005.1"/>
</dbReference>
<accession>A0A7W5C7K4</accession>
<keyword evidence="6" id="KW-0482">Metalloprotease</keyword>
<evidence type="ECO:0000256" key="5">
    <source>
        <dbReference type="ARBA" id="ARBA00022833"/>
    </source>
</evidence>